<dbReference type="GO" id="GO:0015086">
    <property type="term" value="F:cadmium ion transmembrane transporter activity"/>
    <property type="evidence" value="ECO:0007669"/>
    <property type="project" value="TreeGrafter"/>
</dbReference>
<evidence type="ECO:0000313" key="18">
    <source>
        <dbReference type="EMBL" id="KGM06326.1"/>
    </source>
</evidence>
<dbReference type="SUPFAM" id="SSF161111">
    <property type="entry name" value="Cation efflux protein transmembrane domain-like"/>
    <property type="match status" value="1"/>
</dbReference>
<evidence type="ECO:0000256" key="1">
    <source>
        <dbReference type="ARBA" id="ARBA00004651"/>
    </source>
</evidence>
<keyword evidence="8 15" id="KW-1133">Transmembrane helix</keyword>
<keyword evidence="4" id="KW-1003">Cell membrane</keyword>
<keyword evidence="7" id="KW-0406">Ion transport</keyword>
<dbReference type="GO" id="GO:0005886">
    <property type="term" value="C:plasma membrane"/>
    <property type="evidence" value="ECO:0007669"/>
    <property type="project" value="UniProtKB-SubCell"/>
</dbReference>
<evidence type="ECO:0000256" key="14">
    <source>
        <dbReference type="ARBA" id="ARBA00072262"/>
    </source>
</evidence>
<evidence type="ECO:0000256" key="11">
    <source>
        <dbReference type="ARBA" id="ARBA00047695"/>
    </source>
</evidence>
<evidence type="ECO:0000256" key="8">
    <source>
        <dbReference type="ARBA" id="ARBA00022989"/>
    </source>
</evidence>
<dbReference type="AlphaFoldDB" id="A0A0A0BEG3"/>
<evidence type="ECO:0000256" key="2">
    <source>
        <dbReference type="ARBA" id="ARBA00010212"/>
    </source>
</evidence>
<feature type="domain" description="Cation efflux protein transmembrane" evidence="16">
    <location>
        <begin position="19"/>
        <end position="211"/>
    </location>
</feature>
<evidence type="ECO:0000256" key="6">
    <source>
        <dbReference type="ARBA" id="ARBA00022692"/>
    </source>
</evidence>
<dbReference type="InterPro" id="IPR058533">
    <property type="entry name" value="Cation_efflux_TM"/>
</dbReference>
<dbReference type="Gene3D" id="1.20.1510.10">
    <property type="entry name" value="Cation efflux protein transmembrane domain"/>
    <property type="match status" value="1"/>
</dbReference>
<evidence type="ECO:0000259" key="16">
    <source>
        <dbReference type="Pfam" id="PF01545"/>
    </source>
</evidence>
<comment type="caution">
    <text evidence="18">The sequence shown here is derived from an EMBL/GenBank/DDBJ whole genome shotgun (WGS) entry which is preliminary data.</text>
</comment>
<evidence type="ECO:0000256" key="4">
    <source>
        <dbReference type="ARBA" id="ARBA00022475"/>
    </source>
</evidence>
<name>A0A0A0BEG3_9GAMM</name>
<dbReference type="NCBIfam" id="TIGR01297">
    <property type="entry name" value="CDF"/>
    <property type="match status" value="1"/>
</dbReference>
<dbReference type="GO" id="GO:0015341">
    <property type="term" value="F:zinc efflux antiporter activity"/>
    <property type="evidence" value="ECO:0007669"/>
    <property type="project" value="TreeGrafter"/>
</dbReference>
<evidence type="ECO:0000259" key="17">
    <source>
        <dbReference type="Pfam" id="PF16916"/>
    </source>
</evidence>
<keyword evidence="7" id="KW-0864">Zinc transport</keyword>
<feature type="transmembrane region" description="Helical" evidence="15">
    <location>
        <begin position="163"/>
        <end position="180"/>
    </location>
</feature>
<dbReference type="RefSeq" id="WP_273149964.1">
    <property type="nucleotide sequence ID" value="NZ_JADFAB010000018.1"/>
</dbReference>
<dbReference type="GO" id="GO:0006882">
    <property type="term" value="P:intracellular zinc ion homeostasis"/>
    <property type="evidence" value="ECO:0007669"/>
    <property type="project" value="TreeGrafter"/>
</dbReference>
<evidence type="ECO:0000256" key="15">
    <source>
        <dbReference type="SAM" id="Phobius"/>
    </source>
</evidence>
<comment type="similarity">
    <text evidence="2">Belongs to the cation diffusion facilitator (CDF) transporter (TC 2.A.4) family. FieF subfamily.</text>
</comment>
<keyword evidence="5" id="KW-0410">Iron transport</keyword>
<dbReference type="SUPFAM" id="SSF160240">
    <property type="entry name" value="Cation efflux protein cytoplasmic domain-like"/>
    <property type="match status" value="1"/>
</dbReference>
<gene>
    <name evidence="18" type="ORF">LP43_2200</name>
</gene>
<keyword evidence="5" id="KW-0408">Iron</keyword>
<keyword evidence="6 15" id="KW-0812">Transmembrane</keyword>
<evidence type="ECO:0000256" key="9">
    <source>
        <dbReference type="ARBA" id="ARBA00023136"/>
    </source>
</evidence>
<dbReference type="PANTHER" id="PTHR43840:SF41">
    <property type="entry name" value="CATION-EFFLUX PUMP FIEF"/>
    <property type="match status" value="1"/>
</dbReference>
<dbReference type="EMBL" id="JRQD01000005">
    <property type="protein sequence ID" value="KGM06326.1"/>
    <property type="molecule type" value="Genomic_DNA"/>
</dbReference>
<feature type="transmembrane region" description="Helical" evidence="15">
    <location>
        <begin position="43"/>
        <end position="64"/>
    </location>
</feature>
<comment type="subunit">
    <text evidence="13">Homodimer. The subunits are held together in a parallel orientation through zinc binding at the interface of the cytoplasmic domains.</text>
</comment>
<evidence type="ECO:0000256" key="13">
    <source>
        <dbReference type="ARBA" id="ARBA00062926"/>
    </source>
</evidence>
<evidence type="ECO:0000256" key="10">
    <source>
        <dbReference type="ARBA" id="ARBA00035584"/>
    </source>
</evidence>
<dbReference type="InterPro" id="IPR027469">
    <property type="entry name" value="Cation_efflux_TMD_sf"/>
</dbReference>
<dbReference type="InterPro" id="IPR027470">
    <property type="entry name" value="Cation_efflux_CTD"/>
</dbReference>
<dbReference type="FunFam" id="1.20.1510.10:FF:000001">
    <property type="entry name" value="Ferrous-iron efflux pump FieF"/>
    <property type="match status" value="1"/>
</dbReference>
<accession>A0A0A0BEG3</accession>
<comment type="catalytic activity">
    <reaction evidence="12">
        <text>Cd(2+)(in) + H(+)(out) = Cd(2+)(out) + H(+)(in)</text>
        <dbReference type="Rhea" id="RHEA:28739"/>
        <dbReference type="ChEBI" id="CHEBI:15378"/>
        <dbReference type="ChEBI" id="CHEBI:48775"/>
    </reaction>
</comment>
<dbReference type="Proteomes" id="UP000029999">
    <property type="component" value="Unassembled WGS sequence"/>
</dbReference>
<comment type="catalytic activity">
    <reaction evidence="10">
        <text>Fe(2+)(in) + H(+)(out) = Fe(2+)(out) + H(+)(in)</text>
        <dbReference type="Rhea" id="RHEA:29439"/>
        <dbReference type="ChEBI" id="CHEBI:15378"/>
        <dbReference type="ChEBI" id="CHEBI:29033"/>
    </reaction>
</comment>
<dbReference type="GO" id="GO:0015093">
    <property type="term" value="F:ferrous iron transmembrane transporter activity"/>
    <property type="evidence" value="ECO:0007669"/>
    <property type="project" value="TreeGrafter"/>
</dbReference>
<keyword evidence="9 15" id="KW-0472">Membrane</keyword>
<organism evidence="18 19">
    <name type="scientific">Methylophaga thiooxydans</name>
    <dbReference type="NCBI Taxonomy" id="392484"/>
    <lineage>
        <taxon>Bacteria</taxon>
        <taxon>Pseudomonadati</taxon>
        <taxon>Pseudomonadota</taxon>
        <taxon>Gammaproteobacteria</taxon>
        <taxon>Thiotrichales</taxon>
        <taxon>Piscirickettsiaceae</taxon>
        <taxon>Methylophaga</taxon>
    </lineage>
</organism>
<comment type="catalytic activity">
    <reaction evidence="11">
        <text>Zn(2+)(in) + H(+)(out) = Zn(2+)(out) + H(+)(in)</text>
        <dbReference type="Rhea" id="RHEA:28839"/>
        <dbReference type="ChEBI" id="CHEBI:15378"/>
        <dbReference type="ChEBI" id="CHEBI:29105"/>
    </reaction>
</comment>
<feature type="domain" description="Cation efflux protein cytoplasmic" evidence="17">
    <location>
        <begin position="215"/>
        <end position="291"/>
    </location>
</feature>
<sequence length="303" mass="33203">MNKPQQIDKARLMRMATYASVATAVTLIIAKLVAWFISDSVSILATLVDSSLDVLASVVNLIAVNHALQPADREHRFGHGKAEPLAGLGQSMFIAGSAGILLLQGISRLIHPQQISNGIELGIGVMIFSMLATLGLISFQRYVIRHTDSTAIKADALHYKTDLLVNGSVIIALVLAAYGWAIFDPIFAIAIALFILYSAWSIVREAIDLLMDHELPDEDRQKIRATVLNNPHAKGLHDLRTRRSGTTVFIQLHLELDETLLLREAHAIADELENAVKALFDDAEVIIHEDPITHLPPNPQTVN</sequence>
<keyword evidence="7" id="KW-0862">Zinc</keyword>
<feature type="transmembrane region" description="Helical" evidence="15">
    <location>
        <begin position="123"/>
        <end position="143"/>
    </location>
</feature>
<feature type="transmembrane region" description="Helical" evidence="15">
    <location>
        <begin position="85"/>
        <end position="103"/>
    </location>
</feature>
<comment type="subcellular location">
    <subcellularLocation>
        <location evidence="1">Cell membrane</location>
        <topology evidence="1">Multi-pass membrane protein</topology>
    </subcellularLocation>
</comment>
<dbReference type="Gene3D" id="3.30.70.1350">
    <property type="entry name" value="Cation efflux protein, cytoplasmic domain"/>
    <property type="match status" value="1"/>
</dbReference>
<dbReference type="InterPro" id="IPR050291">
    <property type="entry name" value="CDF_Transporter"/>
</dbReference>
<evidence type="ECO:0000313" key="19">
    <source>
        <dbReference type="Proteomes" id="UP000029999"/>
    </source>
</evidence>
<evidence type="ECO:0000256" key="5">
    <source>
        <dbReference type="ARBA" id="ARBA00022496"/>
    </source>
</evidence>
<dbReference type="InterPro" id="IPR036837">
    <property type="entry name" value="Cation_efflux_CTD_sf"/>
</dbReference>
<feature type="transmembrane region" description="Helical" evidence="15">
    <location>
        <begin position="12"/>
        <end position="37"/>
    </location>
</feature>
<reference evidence="18 19" key="1">
    <citation type="submission" date="2014-09" db="EMBL/GenBank/DDBJ databases">
        <authorList>
            <person name="Grob C."/>
            <person name="Taubert M."/>
            <person name="Howat A.M."/>
            <person name="Burns O.J."/>
            <person name="Dixon J.L."/>
            <person name="Chen Y."/>
            <person name="Murrell J.C."/>
        </authorList>
    </citation>
    <scope>NUCLEOTIDE SEQUENCE [LARGE SCALE GENOMIC DNA]</scope>
    <source>
        <strain evidence="18">L4</strain>
    </source>
</reference>
<protein>
    <recommendedName>
        <fullName evidence="14">Cation-efflux pump FieF</fullName>
    </recommendedName>
</protein>
<proteinExistence type="inferred from homology"/>
<evidence type="ECO:0000256" key="7">
    <source>
        <dbReference type="ARBA" id="ARBA00022906"/>
    </source>
</evidence>
<dbReference type="FunFam" id="3.30.70.1350:FF:000002">
    <property type="entry name" value="Ferrous-iron efflux pump FieF"/>
    <property type="match status" value="1"/>
</dbReference>
<dbReference type="STRING" id="392484.LP43_2200"/>
<dbReference type="Pfam" id="PF16916">
    <property type="entry name" value="ZT_dimer"/>
    <property type="match status" value="1"/>
</dbReference>
<keyword evidence="3" id="KW-0813">Transport</keyword>
<feature type="transmembrane region" description="Helical" evidence="15">
    <location>
        <begin position="186"/>
        <end position="203"/>
    </location>
</feature>
<dbReference type="Pfam" id="PF01545">
    <property type="entry name" value="Cation_efflux"/>
    <property type="match status" value="1"/>
</dbReference>
<dbReference type="InterPro" id="IPR002524">
    <property type="entry name" value="Cation_efflux"/>
</dbReference>
<evidence type="ECO:0000256" key="12">
    <source>
        <dbReference type="ARBA" id="ARBA00050984"/>
    </source>
</evidence>
<dbReference type="PANTHER" id="PTHR43840">
    <property type="entry name" value="MITOCHONDRIAL METAL TRANSPORTER 1-RELATED"/>
    <property type="match status" value="1"/>
</dbReference>
<evidence type="ECO:0000256" key="3">
    <source>
        <dbReference type="ARBA" id="ARBA00022448"/>
    </source>
</evidence>